<organism evidence="8 9">
    <name type="scientific">Pseudonocardia hispaniensis</name>
    <dbReference type="NCBI Taxonomy" id="904933"/>
    <lineage>
        <taxon>Bacteria</taxon>
        <taxon>Bacillati</taxon>
        <taxon>Actinomycetota</taxon>
        <taxon>Actinomycetes</taxon>
        <taxon>Pseudonocardiales</taxon>
        <taxon>Pseudonocardiaceae</taxon>
        <taxon>Pseudonocardia</taxon>
    </lineage>
</organism>
<dbReference type="Gene3D" id="3.40.50.720">
    <property type="entry name" value="NAD(P)-binding Rossmann-like Domain"/>
    <property type="match status" value="1"/>
</dbReference>
<dbReference type="InterPro" id="IPR020843">
    <property type="entry name" value="ER"/>
</dbReference>
<dbReference type="InterPro" id="IPR036291">
    <property type="entry name" value="NAD(P)-bd_dom_sf"/>
</dbReference>
<accession>A0ABW1J0W3</accession>
<protein>
    <submittedName>
        <fullName evidence="8">Alcohol dehydrogenase catalytic domain-containing protein</fullName>
    </submittedName>
</protein>
<dbReference type="InterPro" id="IPR013154">
    <property type="entry name" value="ADH-like_N"/>
</dbReference>
<dbReference type="SUPFAM" id="SSF50129">
    <property type="entry name" value="GroES-like"/>
    <property type="match status" value="2"/>
</dbReference>
<feature type="domain" description="Enoyl reductase (ER)" evidence="7">
    <location>
        <begin position="11"/>
        <end position="357"/>
    </location>
</feature>
<reference evidence="9" key="1">
    <citation type="journal article" date="2019" name="Int. J. Syst. Evol. Microbiol.">
        <title>The Global Catalogue of Microorganisms (GCM) 10K type strain sequencing project: providing services to taxonomists for standard genome sequencing and annotation.</title>
        <authorList>
            <consortium name="The Broad Institute Genomics Platform"/>
            <consortium name="The Broad Institute Genome Sequencing Center for Infectious Disease"/>
            <person name="Wu L."/>
            <person name="Ma J."/>
        </authorList>
    </citation>
    <scope>NUCLEOTIDE SEQUENCE [LARGE SCALE GENOMIC DNA]</scope>
    <source>
        <strain evidence="9">CCM 8391</strain>
    </source>
</reference>
<keyword evidence="4" id="KW-0560">Oxidoreductase</keyword>
<sequence length="364" mass="37407">MVKAAVLLEHGRPLQVCEIVLPEPGPGQVRVRLAAAGVCHSDLSLAEGRLRQPVPAVLGHEGTGVVVSVGDGVCRVSVGDMVLLNWSPSCGRCWFCGQGEPYLCERGGEAADEPYAALADGTPLYPGLGTGAFAEETVVDERAVVPLPAGVDPEQVAVVGCAVLTGAGAVFRTADVHAGQSVAVIGLGGIGLSVVQAARIRGAHPIIGVDTSAAKEDLARAHGVTEFLVADDATAAAIRQRTGGRGADHTFDCVGGAVTTRTAWSAARRGGHVTVVGVGGRDSTVEFSALELFWFGRTLHGCVYGSSDPDVDVPQLLTLARDGRLDLAALATSTTDLSGINDAFEDMRHGRGARTLVRLGSPQA</sequence>
<dbReference type="SUPFAM" id="SSF51735">
    <property type="entry name" value="NAD(P)-binding Rossmann-fold domains"/>
    <property type="match status" value="1"/>
</dbReference>
<dbReference type="InterPro" id="IPR011032">
    <property type="entry name" value="GroES-like_sf"/>
</dbReference>
<evidence type="ECO:0000256" key="5">
    <source>
        <dbReference type="ARBA" id="ARBA00023027"/>
    </source>
</evidence>
<evidence type="ECO:0000313" key="8">
    <source>
        <dbReference type="EMBL" id="MFC5994356.1"/>
    </source>
</evidence>
<keyword evidence="2 6" id="KW-0479">Metal-binding</keyword>
<dbReference type="PANTHER" id="PTHR43880:SF12">
    <property type="entry name" value="ALCOHOL DEHYDROGENASE CLASS-3"/>
    <property type="match status" value="1"/>
</dbReference>
<name>A0ABW1J0W3_9PSEU</name>
<gene>
    <name evidence="8" type="ORF">ACFQE5_09055</name>
</gene>
<proteinExistence type="inferred from homology"/>
<dbReference type="Pfam" id="PF00107">
    <property type="entry name" value="ADH_zinc_N"/>
    <property type="match status" value="1"/>
</dbReference>
<dbReference type="PROSITE" id="PS00059">
    <property type="entry name" value="ADH_ZINC"/>
    <property type="match status" value="1"/>
</dbReference>
<evidence type="ECO:0000256" key="3">
    <source>
        <dbReference type="ARBA" id="ARBA00022833"/>
    </source>
</evidence>
<dbReference type="InterPro" id="IPR013149">
    <property type="entry name" value="ADH-like_C"/>
</dbReference>
<dbReference type="Proteomes" id="UP001596302">
    <property type="component" value="Unassembled WGS sequence"/>
</dbReference>
<dbReference type="RefSeq" id="WP_379584389.1">
    <property type="nucleotide sequence ID" value="NZ_JBHSQW010000018.1"/>
</dbReference>
<comment type="similarity">
    <text evidence="1 6">Belongs to the zinc-containing alcohol dehydrogenase family.</text>
</comment>
<dbReference type="InterPro" id="IPR002328">
    <property type="entry name" value="ADH_Zn_CS"/>
</dbReference>
<keyword evidence="5" id="KW-0520">NAD</keyword>
<evidence type="ECO:0000313" key="9">
    <source>
        <dbReference type="Proteomes" id="UP001596302"/>
    </source>
</evidence>
<dbReference type="SMART" id="SM00829">
    <property type="entry name" value="PKS_ER"/>
    <property type="match status" value="1"/>
</dbReference>
<dbReference type="PANTHER" id="PTHR43880">
    <property type="entry name" value="ALCOHOL DEHYDROGENASE"/>
    <property type="match status" value="1"/>
</dbReference>
<keyword evidence="3 6" id="KW-0862">Zinc</keyword>
<evidence type="ECO:0000256" key="1">
    <source>
        <dbReference type="ARBA" id="ARBA00008072"/>
    </source>
</evidence>
<evidence type="ECO:0000256" key="6">
    <source>
        <dbReference type="RuleBase" id="RU361277"/>
    </source>
</evidence>
<dbReference type="Gene3D" id="3.90.180.10">
    <property type="entry name" value="Medium-chain alcohol dehydrogenases, catalytic domain"/>
    <property type="match status" value="1"/>
</dbReference>
<keyword evidence="9" id="KW-1185">Reference proteome</keyword>
<evidence type="ECO:0000259" key="7">
    <source>
        <dbReference type="SMART" id="SM00829"/>
    </source>
</evidence>
<comment type="cofactor">
    <cofactor evidence="6">
        <name>Zn(2+)</name>
        <dbReference type="ChEBI" id="CHEBI:29105"/>
    </cofactor>
</comment>
<comment type="caution">
    <text evidence="8">The sequence shown here is derived from an EMBL/GenBank/DDBJ whole genome shotgun (WGS) entry which is preliminary data.</text>
</comment>
<evidence type="ECO:0000256" key="4">
    <source>
        <dbReference type="ARBA" id="ARBA00023002"/>
    </source>
</evidence>
<evidence type="ECO:0000256" key="2">
    <source>
        <dbReference type="ARBA" id="ARBA00022723"/>
    </source>
</evidence>
<dbReference type="Pfam" id="PF08240">
    <property type="entry name" value="ADH_N"/>
    <property type="match status" value="1"/>
</dbReference>
<dbReference type="EMBL" id="JBHSQW010000018">
    <property type="protein sequence ID" value="MFC5994356.1"/>
    <property type="molecule type" value="Genomic_DNA"/>
</dbReference>